<protein>
    <submittedName>
        <fullName evidence="1">Uncharacterized protein</fullName>
    </submittedName>
</protein>
<keyword evidence="2" id="KW-1185">Reference proteome</keyword>
<comment type="caution">
    <text evidence="1">The sequence shown here is derived from an EMBL/GenBank/DDBJ whole genome shotgun (WGS) entry which is preliminary data.</text>
</comment>
<gene>
    <name evidence="1" type="ORF">L3049_14080</name>
</gene>
<dbReference type="Proteomes" id="UP001528920">
    <property type="component" value="Unassembled WGS sequence"/>
</dbReference>
<accession>A0ABT5VUM9</accession>
<reference evidence="1 2" key="1">
    <citation type="submission" date="2022-01" db="EMBL/GenBank/DDBJ databases">
        <title>Labilibaculum sp. nov, a marine bacterium isolated from Antarctica.</title>
        <authorList>
            <person name="Dai W."/>
        </authorList>
    </citation>
    <scope>NUCLEOTIDE SEQUENCE [LARGE SCALE GENOMIC DNA]</scope>
    <source>
        <strain evidence="1 2">DW002</strain>
    </source>
</reference>
<proteinExistence type="predicted"/>
<evidence type="ECO:0000313" key="1">
    <source>
        <dbReference type="EMBL" id="MDE5419124.1"/>
    </source>
</evidence>
<dbReference type="EMBL" id="JAKJSC010000002">
    <property type="protein sequence ID" value="MDE5419124.1"/>
    <property type="molecule type" value="Genomic_DNA"/>
</dbReference>
<dbReference type="RefSeq" id="WP_275110453.1">
    <property type="nucleotide sequence ID" value="NZ_JAKJSC010000002.1"/>
</dbReference>
<evidence type="ECO:0000313" key="2">
    <source>
        <dbReference type="Proteomes" id="UP001528920"/>
    </source>
</evidence>
<name>A0ABT5VUM9_9BACT</name>
<organism evidence="1 2">
    <name type="scientific">Paralabilibaculum antarcticum</name>
    <dbReference type="NCBI Taxonomy" id="2912572"/>
    <lineage>
        <taxon>Bacteria</taxon>
        <taxon>Pseudomonadati</taxon>
        <taxon>Bacteroidota</taxon>
        <taxon>Bacteroidia</taxon>
        <taxon>Marinilabiliales</taxon>
        <taxon>Marinifilaceae</taxon>
        <taxon>Paralabilibaculum</taxon>
    </lineage>
</organism>
<sequence>MATPDIKGFFSQEHSVLVFLICASLWANWQLHLTQNEIKSELKLITYRLNNGSGEKQNKKLASFNLYGCEGKPQFQAASPFIACFLNNRERLAKGKHRIY</sequence>